<name>A0A8J3X5D7_9ACTN</name>
<keyword evidence="1" id="KW-0472">Membrane</keyword>
<accession>A0A8J3X5D7</accession>
<sequence length="422" mass="44615">MTSRIRYALRTLLGPWLVVPALGMEVTNFLLRGAPWRGEGLWTVDWFAISLFIIGPACAGVAAIDAARLSRPGNIHLVLSVARPGWAYLRAAAWCAVPLVCLHLATIVVALVAGGVSQPSVSWWSLLAGALVQCLGIVWYVALGSAIGRFTSTLVAGLVGGVGAFALSYVIGGAFAGKPTFQLLNLGAATITMIGKSFNTGYLAAQAGLFIATAAVLLGLRVRSRSGVRVPSIGAAAAAVAAVAAIVVAPATLPSQRYTSTPQPPTACTGTKPQICLYPEHSRYADLVTRSVNTLAEAAQARGYPRFVPERIVEESRSYHPTGPGVFALYLPTEVYEGGRFTLQDAASAILNPTHCDFVQNPSIGGVDMEQFTFNYFSLLVTWLSLAGVQEVMTPMPPKLLSPQEVGTVLDNFANCRLDARL</sequence>
<feature type="transmembrane region" description="Helical" evidence="1">
    <location>
        <begin position="47"/>
        <end position="67"/>
    </location>
</feature>
<dbReference type="RefSeq" id="WP_168114330.1">
    <property type="nucleotide sequence ID" value="NZ_BOON01000040.1"/>
</dbReference>
<feature type="transmembrane region" description="Helical" evidence="1">
    <location>
        <begin position="154"/>
        <end position="176"/>
    </location>
</feature>
<feature type="transmembrane region" description="Helical" evidence="1">
    <location>
        <begin position="121"/>
        <end position="142"/>
    </location>
</feature>
<keyword evidence="1" id="KW-1133">Transmembrane helix</keyword>
<feature type="transmembrane region" description="Helical" evidence="1">
    <location>
        <begin position="232"/>
        <end position="253"/>
    </location>
</feature>
<gene>
    <name evidence="2" type="ORF">Pme01_42600</name>
</gene>
<evidence type="ECO:0000256" key="1">
    <source>
        <dbReference type="SAM" id="Phobius"/>
    </source>
</evidence>
<feature type="transmembrane region" description="Helical" evidence="1">
    <location>
        <begin position="202"/>
        <end position="220"/>
    </location>
</feature>
<protein>
    <submittedName>
        <fullName evidence="2">Uncharacterized protein</fullName>
    </submittedName>
</protein>
<keyword evidence="3" id="KW-1185">Reference proteome</keyword>
<dbReference type="AlphaFoldDB" id="A0A8J3X5D7"/>
<evidence type="ECO:0000313" key="2">
    <source>
        <dbReference type="EMBL" id="GII24663.1"/>
    </source>
</evidence>
<evidence type="ECO:0000313" key="3">
    <source>
        <dbReference type="Proteomes" id="UP000599074"/>
    </source>
</evidence>
<organism evidence="2 3">
    <name type="scientific">Planosporangium mesophilum</name>
    <dbReference type="NCBI Taxonomy" id="689768"/>
    <lineage>
        <taxon>Bacteria</taxon>
        <taxon>Bacillati</taxon>
        <taxon>Actinomycetota</taxon>
        <taxon>Actinomycetes</taxon>
        <taxon>Micromonosporales</taxon>
        <taxon>Micromonosporaceae</taxon>
        <taxon>Planosporangium</taxon>
    </lineage>
</organism>
<dbReference type="Proteomes" id="UP000599074">
    <property type="component" value="Unassembled WGS sequence"/>
</dbReference>
<comment type="caution">
    <text evidence="2">The sequence shown here is derived from an EMBL/GenBank/DDBJ whole genome shotgun (WGS) entry which is preliminary data.</text>
</comment>
<reference evidence="2" key="1">
    <citation type="submission" date="2021-01" db="EMBL/GenBank/DDBJ databases">
        <title>Whole genome shotgun sequence of Planosporangium mesophilum NBRC 109066.</title>
        <authorList>
            <person name="Komaki H."/>
            <person name="Tamura T."/>
        </authorList>
    </citation>
    <scope>NUCLEOTIDE SEQUENCE</scope>
    <source>
        <strain evidence="2">NBRC 109066</strain>
    </source>
</reference>
<feature type="transmembrane region" description="Helical" evidence="1">
    <location>
        <begin position="88"/>
        <end position="115"/>
    </location>
</feature>
<keyword evidence="1" id="KW-0812">Transmembrane</keyword>
<dbReference type="EMBL" id="BOON01000040">
    <property type="protein sequence ID" value="GII24663.1"/>
    <property type="molecule type" value="Genomic_DNA"/>
</dbReference>
<proteinExistence type="predicted"/>